<evidence type="ECO:0000256" key="1">
    <source>
        <dbReference type="HAMAP-Rule" id="MF_00386"/>
    </source>
</evidence>
<dbReference type="NCBIfam" id="TIGR00278">
    <property type="entry name" value="membrane protein insertion efficiency factor YidD"/>
    <property type="match status" value="1"/>
</dbReference>
<dbReference type="InterPro" id="IPR002696">
    <property type="entry name" value="Membr_insert_effic_factor_YidD"/>
</dbReference>
<name>C7XWN9_9LACO</name>
<sequence length="78" mass="9117">MMAKWLIKAVRWYQQCISRRRPYRVCRFEPTCSEYMIQAVARFGIKGVLLGIGRILRCHPLAKGGVDPVPLHFTFKHN</sequence>
<comment type="function">
    <text evidence="1">Could be involved in insertion of integral membrane proteins into the membrane.</text>
</comment>
<gene>
    <name evidence="2" type="ORF">HMPREF0501_01042</name>
</gene>
<protein>
    <recommendedName>
        <fullName evidence="1">Putative membrane protein insertion efficiency factor</fullName>
    </recommendedName>
</protein>
<dbReference type="HOGENOM" id="CLU_144811_5_2_9"/>
<dbReference type="Pfam" id="PF01809">
    <property type="entry name" value="YidD"/>
    <property type="match status" value="1"/>
</dbReference>
<reference evidence="2 3" key="1">
    <citation type="submission" date="2009-06" db="EMBL/GenBank/DDBJ databases">
        <title>The Genome Sequence of Lactobacillus coleohominis strain 101-4-CHN.</title>
        <authorList>
            <consortium name="The Broad Institute Genome Sequencing Platform"/>
            <person name="Ward D."/>
            <person name="Young S.K."/>
            <person name="Zeng Q."/>
            <person name="Koehrsen M."/>
            <person name="Alvarado L."/>
            <person name="Berlin A."/>
            <person name="Borenstein D."/>
            <person name="Chen Z."/>
            <person name="Engels R."/>
            <person name="Freedman E."/>
            <person name="Gellesch M."/>
            <person name="Goldberg J."/>
            <person name="Griggs A."/>
            <person name="Gujja S."/>
            <person name="Heiman D."/>
            <person name="Hepburn T."/>
            <person name="Howarth C."/>
            <person name="Jen D."/>
            <person name="Larson L."/>
            <person name="Lewis B."/>
            <person name="Mehta T."/>
            <person name="Park D."/>
            <person name="Pearson M."/>
            <person name="Roberts A."/>
            <person name="Saif S."/>
            <person name="Shea T."/>
            <person name="Shenoy N."/>
            <person name="Sisk P."/>
            <person name="Stolte C."/>
            <person name="Sykes S."/>
            <person name="Walk T."/>
            <person name="White J."/>
            <person name="Yandava C."/>
            <person name="Liu Y."/>
            <person name="Xu Q."/>
            <person name="Lander E."/>
            <person name="Nusbaum C."/>
            <person name="Galagan J."/>
            <person name="Birren B."/>
        </authorList>
    </citation>
    <scope>NUCLEOTIDE SEQUENCE [LARGE SCALE GENOMIC DNA]</scope>
    <source>
        <strain evidence="2 3">101-4-CHN</strain>
    </source>
</reference>
<dbReference type="HAMAP" id="MF_00386">
    <property type="entry name" value="UPF0161_YidD"/>
    <property type="match status" value="1"/>
</dbReference>
<dbReference type="PANTHER" id="PTHR33383:SF1">
    <property type="entry name" value="MEMBRANE PROTEIN INSERTION EFFICIENCY FACTOR-RELATED"/>
    <property type="match status" value="1"/>
</dbReference>
<dbReference type="PANTHER" id="PTHR33383">
    <property type="entry name" value="MEMBRANE PROTEIN INSERTION EFFICIENCY FACTOR-RELATED"/>
    <property type="match status" value="1"/>
</dbReference>
<dbReference type="STRING" id="575594.HMPREF0501_01042"/>
<dbReference type="GO" id="GO:0005886">
    <property type="term" value="C:plasma membrane"/>
    <property type="evidence" value="ECO:0007669"/>
    <property type="project" value="UniProtKB-SubCell"/>
</dbReference>
<organism evidence="2 3">
    <name type="scientific">Limosilactobacillus coleohominis 101-4-CHN</name>
    <dbReference type="NCBI Taxonomy" id="575594"/>
    <lineage>
        <taxon>Bacteria</taxon>
        <taxon>Bacillati</taxon>
        <taxon>Bacillota</taxon>
        <taxon>Bacilli</taxon>
        <taxon>Lactobacillales</taxon>
        <taxon>Lactobacillaceae</taxon>
        <taxon>Limosilactobacillus</taxon>
    </lineage>
</organism>
<keyword evidence="1" id="KW-0472">Membrane</keyword>
<proteinExistence type="inferred from homology"/>
<evidence type="ECO:0000313" key="3">
    <source>
        <dbReference type="Proteomes" id="UP000003987"/>
    </source>
</evidence>
<keyword evidence="3" id="KW-1185">Reference proteome</keyword>
<dbReference type="Proteomes" id="UP000003987">
    <property type="component" value="Unassembled WGS sequence"/>
</dbReference>
<comment type="similarity">
    <text evidence="1">Belongs to the UPF0161 family.</text>
</comment>
<dbReference type="SMART" id="SM01234">
    <property type="entry name" value="Haemolytic"/>
    <property type="match status" value="1"/>
</dbReference>
<accession>C7XWN9</accession>
<dbReference type="AlphaFoldDB" id="C7XWN9"/>
<dbReference type="EMBL" id="GG698804">
    <property type="protein sequence ID" value="EEU30037.1"/>
    <property type="molecule type" value="Genomic_DNA"/>
</dbReference>
<evidence type="ECO:0000313" key="2">
    <source>
        <dbReference type="EMBL" id="EEU30037.1"/>
    </source>
</evidence>
<keyword evidence="1" id="KW-1003">Cell membrane</keyword>
<comment type="subcellular location">
    <subcellularLocation>
        <location evidence="1">Cell membrane</location>
        <topology evidence="1">Peripheral membrane protein</topology>
        <orientation evidence="1">Cytoplasmic side</orientation>
    </subcellularLocation>
</comment>
<dbReference type="eggNOG" id="COG0759">
    <property type="taxonomic scope" value="Bacteria"/>
</dbReference>